<dbReference type="SUPFAM" id="SSF56176">
    <property type="entry name" value="FAD-binding/transporter-associated domain-like"/>
    <property type="match status" value="1"/>
</dbReference>
<comment type="similarity">
    <text evidence="16">Belongs to the MurB family.</text>
</comment>
<dbReference type="Proteomes" id="UP000183639">
    <property type="component" value="Unassembled WGS sequence"/>
</dbReference>
<dbReference type="GO" id="GO:0051301">
    <property type="term" value="P:cell division"/>
    <property type="evidence" value="ECO:0007669"/>
    <property type="project" value="UniProtKB-KW"/>
</dbReference>
<dbReference type="HAMAP" id="MF_00037">
    <property type="entry name" value="MurB"/>
    <property type="match status" value="1"/>
</dbReference>
<dbReference type="NCBIfam" id="TIGR00179">
    <property type="entry name" value="murB"/>
    <property type="match status" value="1"/>
</dbReference>
<evidence type="ECO:0000259" key="17">
    <source>
        <dbReference type="PROSITE" id="PS51387"/>
    </source>
</evidence>
<comment type="function">
    <text evidence="2 16">Cell wall formation.</text>
</comment>
<gene>
    <name evidence="16" type="primary">murB</name>
    <name evidence="18" type="ORF">SAMN04487861_12019</name>
</gene>
<feature type="active site" description="Proton donor" evidence="16">
    <location>
        <position position="232"/>
    </location>
</feature>
<keyword evidence="5 16" id="KW-0963">Cytoplasm</keyword>
<comment type="cofactor">
    <cofactor evidence="1 16">
        <name>FAD</name>
        <dbReference type="ChEBI" id="CHEBI:57692"/>
    </cofactor>
</comment>
<dbReference type="Pfam" id="PF01565">
    <property type="entry name" value="FAD_binding_4"/>
    <property type="match status" value="1"/>
</dbReference>
<dbReference type="AlphaFoldDB" id="A0A1I3G5R4"/>
<dbReference type="Gene3D" id="3.90.78.10">
    <property type="entry name" value="UDP-N-acetylenolpyruvoylglucosamine reductase, C-terminal domain"/>
    <property type="match status" value="1"/>
</dbReference>
<feature type="domain" description="FAD-binding PCMH-type" evidence="17">
    <location>
        <begin position="38"/>
        <end position="203"/>
    </location>
</feature>
<evidence type="ECO:0000256" key="2">
    <source>
        <dbReference type="ARBA" id="ARBA00003921"/>
    </source>
</evidence>
<evidence type="ECO:0000256" key="12">
    <source>
        <dbReference type="ARBA" id="ARBA00023002"/>
    </source>
</evidence>
<evidence type="ECO:0000313" key="19">
    <source>
        <dbReference type="Proteomes" id="UP000183639"/>
    </source>
</evidence>
<evidence type="ECO:0000256" key="15">
    <source>
        <dbReference type="ARBA" id="ARBA00048914"/>
    </source>
</evidence>
<evidence type="ECO:0000313" key="18">
    <source>
        <dbReference type="EMBL" id="SFI18835.1"/>
    </source>
</evidence>
<evidence type="ECO:0000256" key="3">
    <source>
        <dbReference type="ARBA" id="ARBA00004496"/>
    </source>
</evidence>
<dbReference type="InterPro" id="IPR036318">
    <property type="entry name" value="FAD-bd_PCMH-like_sf"/>
</dbReference>
<dbReference type="PROSITE" id="PS51387">
    <property type="entry name" value="FAD_PCMH"/>
    <property type="match status" value="1"/>
</dbReference>
<evidence type="ECO:0000256" key="14">
    <source>
        <dbReference type="ARBA" id="ARBA00023316"/>
    </source>
</evidence>
<evidence type="ECO:0000256" key="10">
    <source>
        <dbReference type="ARBA" id="ARBA00022960"/>
    </source>
</evidence>
<dbReference type="GO" id="GO:0008762">
    <property type="term" value="F:UDP-N-acetylmuramate dehydrogenase activity"/>
    <property type="evidence" value="ECO:0007669"/>
    <property type="project" value="UniProtKB-UniRule"/>
</dbReference>
<evidence type="ECO:0000256" key="7">
    <source>
        <dbReference type="ARBA" id="ARBA00022630"/>
    </source>
</evidence>
<comment type="pathway">
    <text evidence="4 16">Cell wall biogenesis; peptidoglycan biosynthesis.</text>
</comment>
<keyword evidence="7 16" id="KW-0285">Flavoprotein</keyword>
<feature type="active site" evidence="16">
    <location>
        <position position="302"/>
    </location>
</feature>
<comment type="catalytic activity">
    <reaction evidence="15 16">
        <text>UDP-N-acetyl-alpha-D-muramate + NADP(+) = UDP-N-acetyl-3-O-(1-carboxyvinyl)-alpha-D-glucosamine + NADPH + H(+)</text>
        <dbReference type="Rhea" id="RHEA:12248"/>
        <dbReference type="ChEBI" id="CHEBI:15378"/>
        <dbReference type="ChEBI" id="CHEBI:57783"/>
        <dbReference type="ChEBI" id="CHEBI:58349"/>
        <dbReference type="ChEBI" id="CHEBI:68483"/>
        <dbReference type="ChEBI" id="CHEBI:70757"/>
        <dbReference type="EC" id="1.3.1.98"/>
    </reaction>
</comment>
<keyword evidence="14 16" id="KW-0961">Cell wall biogenesis/degradation</keyword>
<dbReference type="EC" id="1.3.1.98" evidence="16"/>
<evidence type="ECO:0000256" key="6">
    <source>
        <dbReference type="ARBA" id="ARBA00022618"/>
    </source>
</evidence>
<evidence type="ECO:0000256" key="1">
    <source>
        <dbReference type="ARBA" id="ARBA00001974"/>
    </source>
</evidence>
<comment type="subcellular location">
    <subcellularLocation>
        <location evidence="3 16">Cytoplasm</location>
    </subcellularLocation>
</comment>
<dbReference type="InterPro" id="IPR003170">
    <property type="entry name" value="MurB"/>
</dbReference>
<evidence type="ECO:0000256" key="9">
    <source>
        <dbReference type="ARBA" id="ARBA00022857"/>
    </source>
</evidence>
<organism evidence="18 19">
    <name type="scientific">Selenomonas ruminantium</name>
    <dbReference type="NCBI Taxonomy" id="971"/>
    <lineage>
        <taxon>Bacteria</taxon>
        <taxon>Bacillati</taxon>
        <taxon>Bacillota</taxon>
        <taxon>Negativicutes</taxon>
        <taxon>Selenomonadales</taxon>
        <taxon>Selenomonadaceae</taxon>
        <taxon>Selenomonas</taxon>
    </lineage>
</organism>
<dbReference type="PANTHER" id="PTHR21071">
    <property type="entry name" value="UDP-N-ACETYLENOLPYRUVOYLGLUCOSAMINE REDUCTASE"/>
    <property type="match status" value="1"/>
</dbReference>
<keyword evidence="10 16" id="KW-0133">Cell shape</keyword>
<evidence type="ECO:0000256" key="8">
    <source>
        <dbReference type="ARBA" id="ARBA00022827"/>
    </source>
</evidence>
<dbReference type="GO" id="GO:0071555">
    <property type="term" value="P:cell wall organization"/>
    <property type="evidence" value="ECO:0007669"/>
    <property type="project" value="UniProtKB-KW"/>
</dbReference>
<dbReference type="SUPFAM" id="SSF56194">
    <property type="entry name" value="Uridine diphospho-N-Acetylenolpyruvylglucosamine reductase, MurB, C-terminal domain"/>
    <property type="match status" value="1"/>
</dbReference>
<dbReference type="PANTHER" id="PTHR21071:SF4">
    <property type="entry name" value="UDP-N-ACETYLENOLPYRUVOYLGLUCOSAMINE REDUCTASE"/>
    <property type="match status" value="1"/>
</dbReference>
<keyword evidence="6 16" id="KW-0132">Cell division</keyword>
<evidence type="ECO:0000256" key="16">
    <source>
        <dbReference type="HAMAP-Rule" id="MF_00037"/>
    </source>
</evidence>
<sequence length="309" mass="33365">MGMNTLIDKNFVAACREFLQAEQVLLDEPMRLHTTFEIGGPADCLIFPANMAETQRILKLVKEYKLPLTLLGNGSNMLVRDKGIRGVVVKFAEPMSSIRCEGTRIIAGAGALLKDVSECAAAHGLTGLEYACGIPGSIGGAVFMNAGAYDGETKNVADCVRAVDAEGNIHEFSKDELELGYRHSVFQTNGEAICEVELQLQPGDEQEIRAKIADYTQRRESKQPLEMPSAGSTFKRPEGYFAGTLIDQTGLKGLMVGGAQVSTKHAGFVVNAGGATAADVVNLIHEVQRRVKEKHGVELQPEVRMLGEE</sequence>
<evidence type="ECO:0000256" key="5">
    <source>
        <dbReference type="ARBA" id="ARBA00022490"/>
    </source>
</evidence>
<keyword evidence="13 16" id="KW-0131">Cell cycle</keyword>
<dbReference type="Pfam" id="PF02873">
    <property type="entry name" value="MurB_C"/>
    <property type="match status" value="1"/>
</dbReference>
<dbReference type="GO" id="GO:0009252">
    <property type="term" value="P:peptidoglycan biosynthetic process"/>
    <property type="evidence" value="ECO:0007669"/>
    <property type="project" value="UniProtKB-UniRule"/>
</dbReference>
<dbReference type="GO" id="GO:0071949">
    <property type="term" value="F:FAD binding"/>
    <property type="evidence" value="ECO:0007669"/>
    <property type="project" value="InterPro"/>
</dbReference>
<dbReference type="NCBIfam" id="NF010480">
    <property type="entry name" value="PRK13905.1"/>
    <property type="match status" value="1"/>
</dbReference>
<keyword evidence="8 16" id="KW-0274">FAD</keyword>
<evidence type="ECO:0000256" key="11">
    <source>
        <dbReference type="ARBA" id="ARBA00022984"/>
    </source>
</evidence>
<accession>A0A1I3G5R4</accession>
<reference evidence="18 19" key="1">
    <citation type="submission" date="2016-10" db="EMBL/GenBank/DDBJ databases">
        <authorList>
            <person name="de Groot N.N."/>
        </authorList>
    </citation>
    <scope>NUCLEOTIDE SEQUENCE [LARGE SCALE GENOMIC DNA]</scope>
    <source>
        <strain evidence="18 19">Z108</strain>
    </source>
</reference>
<dbReference type="Gene3D" id="3.30.43.10">
    <property type="entry name" value="Uridine Diphospho-n-acetylenolpyruvylglucosamine Reductase, domain 2"/>
    <property type="match status" value="1"/>
</dbReference>
<keyword evidence="11 16" id="KW-0573">Peptidoglycan synthesis</keyword>
<dbReference type="GO" id="GO:0008360">
    <property type="term" value="P:regulation of cell shape"/>
    <property type="evidence" value="ECO:0007669"/>
    <property type="project" value="UniProtKB-KW"/>
</dbReference>
<dbReference type="Gene3D" id="3.30.465.10">
    <property type="match status" value="1"/>
</dbReference>
<protein>
    <recommendedName>
        <fullName evidence="16">UDP-N-acetylenolpyruvoylglucosamine reductase</fullName>
        <ecNumber evidence="16">1.3.1.98</ecNumber>
    </recommendedName>
    <alternativeName>
        <fullName evidence="16">UDP-N-acetylmuramate dehydrogenase</fullName>
    </alternativeName>
</protein>
<dbReference type="EMBL" id="FOQK01000020">
    <property type="protein sequence ID" value="SFI18835.1"/>
    <property type="molecule type" value="Genomic_DNA"/>
</dbReference>
<dbReference type="GO" id="GO:0005829">
    <property type="term" value="C:cytosol"/>
    <property type="evidence" value="ECO:0007669"/>
    <property type="project" value="TreeGrafter"/>
</dbReference>
<name>A0A1I3G5R4_SELRU</name>
<proteinExistence type="inferred from homology"/>
<dbReference type="InterPro" id="IPR011601">
    <property type="entry name" value="MurB_C"/>
</dbReference>
<dbReference type="UniPathway" id="UPA00219"/>
<keyword evidence="12 16" id="KW-0560">Oxidoreductase</keyword>
<dbReference type="InterPro" id="IPR016169">
    <property type="entry name" value="FAD-bd_PCMH_sub2"/>
</dbReference>
<dbReference type="InterPro" id="IPR036635">
    <property type="entry name" value="MurB_C_sf"/>
</dbReference>
<dbReference type="InterPro" id="IPR016166">
    <property type="entry name" value="FAD-bd_PCMH"/>
</dbReference>
<feature type="active site" evidence="16">
    <location>
        <position position="182"/>
    </location>
</feature>
<dbReference type="InterPro" id="IPR006094">
    <property type="entry name" value="Oxid_FAD_bind_N"/>
</dbReference>
<dbReference type="InterPro" id="IPR016167">
    <property type="entry name" value="FAD-bd_PCMH_sub1"/>
</dbReference>
<keyword evidence="9 16" id="KW-0521">NADP</keyword>
<evidence type="ECO:0000256" key="4">
    <source>
        <dbReference type="ARBA" id="ARBA00004752"/>
    </source>
</evidence>
<dbReference type="RefSeq" id="WP_371263033.1">
    <property type="nucleotide sequence ID" value="NZ_FOQK01000020.1"/>
</dbReference>
<evidence type="ECO:0000256" key="13">
    <source>
        <dbReference type="ARBA" id="ARBA00023306"/>
    </source>
</evidence>